<gene>
    <name evidence="2" type="ORF">A2U01_0005583</name>
</gene>
<dbReference type="EMBL" id="LXQA010007314">
    <property type="protein sequence ID" value="MCH84747.1"/>
    <property type="molecule type" value="Genomic_DNA"/>
</dbReference>
<protein>
    <submittedName>
        <fullName evidence="2">Uncharacterized protein</fullName>
    </submittedName>
</protein>
<feature type="non-terminal residue" evidence="2">
    <location>
        <position position="1"/>
    </location>
</feature>
<feature type="region of interest" description="Disordered" evidence="1">
    <location>
        <begin position="27"/>
        <end position="54"/>
    </location>
</feature>
<keyword evidence="3" id="KW-1185">Reference proteome</keyword>
<dbReference type="AlphaFoldDB" id="A0A392MB60"/>
<organism evidence="2 3">
    <name type="scientific">Trifolium medium</name>
    <dbReference type="NCBI Taxonomy" id="97028"/>
    <lineage>
        <taxon>Eukaryota</taxon>
        <taxon>Viridiplantae</taxon>
        <taxon>Streptophyta</taxon>
        <taxon>Embryophyta</taxon>
        <taxon>Tracheophyta</taxon>
        <taxon>Spermatophyta</taxon>
        <taxon>Magnoliopsida</taxon>
        <taxon>eudicotyledons</taxon>
        <taxon>Gunneridae</taxon>
        <taxon>Pentapetalae</taxon>
        <taxon>rosids</taxon>
        <taxon>fabids</taxon>
        <taxon>Fabales</taxon>
        <taxon>Fabaceae</taxon>
        <taxon>Papilionoideae</taxon>
        <taxon>50 kb inversion clade</taxon>
        <taxon>NPAAA clade</taxon>
        <taxon>Hologalegina</taxon>
        <taxon>IRL clade</taxon>
        <taxon>Trifolieae</taxon>
        <taxon>Trifolium</taxon>
    </lineage>
</organism>
<accession>A0A392MB60</accession>
<feature type="compositionally biased region" description="Acidic residues" evidence="1">
    <location>
        <begin position="32"/>
        <end position="46"/>
    </location>
</feature>
<feature type="compositionally biased region" description="Basic and acidic residues" evidence="1">
    <location>
        <begin position="93"/>
        <end position="113"/>
    </location>
</feature>
<proteinExistence type="predicted"/>
<name>A0A392MB60_9FABA</name>
<evidence type="ECO:0000256" key="1">
    <source>
        <dbReference type="SAM" id="MobiDB-lite"/>
    </source>
</evidence>
<sequence>PDDVLPPDAVGGFWDFDLGVAVVENGVPLDDGLNDETSDEESDEEVVNPGDYVAQPDDVLPPDAVGGFYAPAVDGDAPAPVVDGDAPAPVEKVLSKKRDRDDVDEGETRKCRNESTNAAPCKLV</sequence>
<feature type="compositionally biased region" description="Low complexity" evidence="1">
    <location>
        <begin position="71"/>
        <end position="90"/>
    </location>
</feature>
<reference evidence="2 3" key="1">
    <citation type="journal article" date="2018" name="Front. Plant Sci.">
        <title>Red Clover (Trifolium pratense) and Zigzag Clover (T. medium) - A Picture of Genomic Similarities and Differences.</title>
        <authorList>
            <person name="Dluhosova J."/>
            <person name="Istvanek J."/>
            <person name="Nedelnik J."/>
            <person name="Repkova J."/>
        </authorList>
    </citation>
    <scope>NUCLEOTIDE SEQUENCE [LARGE SCALE GENOMIC DNA]</scope>
    <source>
        <strain evidence="3">cv. 10/8</strain>
        <tissue evidence="2">Leaf</tissue>
    </source>
</reference>
<dbReference type="Proteomes" id="UP000265520">
    <property type="component" value="Unassembled WGS sequence"/>
</dbReference>
<evidence type="ECO:0000313" key="2">
    <source>
        <dbReference type="EMBL" id="MCH84747.1"/>
    </source>
</evidence>
<comment type="caution">
    <text evidence="2">The sequence shown here is derived from an EMBL/GenBank/DDBJ whole genome shotgun (WGS) entry which is preliminary data.</text>
</comment>
<feature type="region of interest" description="Disordered" evidence="1">
    <location>
        <begin position="71"/>
        <end position="124"/>
    </location>
</feature>
<evidence type="ECO:0000313" key="3">
    <source>
        <dbReference type="Proteomes" id="UP000265520"/>
    </source>
</evidence>